<dbReference type="Proteomes" id="UP000515204">
    <property type="component" value="Unplaced"/>
</dbReference>
<name>A0A6P3XJB5_DINQU</name>
<dbReference type="KEGG" id="dqu:106746434"/>
<evidence type="ECO:0000256" key="1">
    <source>
        <dbReference type="SAM" id="MobiDB-lite"/>
    </source>
</evidence>
<dbReference type="PANTHER" id="PTHR46114:SF1">
    <property type="entry name" value="ZAD DOMAIN-CONTAINING PROTEIN"/>
    <property type="match status" value="1"/>
</dbReference>
<evidence type="ECO:0000313" key="3">
    <source>
        <dbReference type="RefSeq" id="XP_014478525.1"/>
    </source>
</evidence>
<dbReference type="OrthoDB" id="7555316at2759"/>
<feature type="region of interest" description="Disordered" evidence="1">
    <location>
        <begin position="1"/>
        <end position="29"/>
    </location>
</feature>
<dbReference type="AlphaFoldDB" id="A0A6P3XJB5"/>
<dbReference type="RefSeq" id="XP_014478525.1">
    <property type="nucleotide sequence ID" value="XM_014623039.1"/>
</dbReference>
<dbReference type="GeneID" id="106746434"/>
<gene>
    <name evidence="3" type="primary">LOC106746434</name>
</gene>
<protein>
    <submittedName>
        <fullName evidence="3">Uncharacterized protein LOC106746434 isoform X1</fullName>
    </submittedName>
</protein>
<keyword evidence="2" id="KW-1185">Reference proteome</keyword>
<evidence type="ECO:0000313" key="2">
    <source>
        <dbReference type="Proteomes" id="UP000515204"/>
    </source>
</evidence>
<organism evidence="2 3">
    <name type="scientific">Dinoponera quadriceps</name>
    <name type="common">South American ant</name>
    <dbReference type="NCBI Taxonomy" id="609295"/>
    <lineage>
        <taxon>Eukaryota</taxon>
        <taxon>Metazoa</taxon>
        <taxon>Ecdysozoa</taxon>
        <taxon>Arthropoda</taxon>
        <taxon>Hexapoda</taxon>
        <taxon>Insecta</taxon>
        <taxon>Pterygota</taxon>
        <taxon>Neoptera</taxon>
        <taxon>Endopterygota</taxon>
        <taxon>Hymenoptera</taxon>
        <taxon>Apocrita</taxon>
        <taxon>Aculeata</taxon>
        <taxon>Formicoidea</taxon>
        <taxon>Formicidae</taxon>
        <taxon>Ponerinae</taxon>
        <taxon>Ponerini</taxon>
        <taxon>Dinoponera</taxon>
    </lineage>
</organism>
<reference evidence="3" key="1">
    <citation type="submission" date="2025-08" db="UniProtKB">
        <authorList>
            <consortium name="RefSeq"/>
        </authorList>
    </citation>
    <scope>IDENTIFICATION</scope>
</reference>
<proteinExistence type="predicted"/>
<dbReference type="PANTHER" id="PTHR46114">
    <property type="entry name" value="APPLE DOMAIN-CONTAINING PROTEIN"/>
    <property type="match status" value="1"/>
</dbReference>
<sequence>MGGENEYDTDFEKSESSDNESEGSSMSYDKNRIEKGLPEMFTQDEISDFGRELGLSKEAHELLASRLKEKNLVEKGVKITVYRDREKHFRSFFSHDKSQDLVYCNNIPGLMNMMKKNIYKPDEWRLFIDSSIRSIKAILLHNTNVLAPIPIAHSTVLTETYDNVKIVLEKIQYSHHQWQICGDLKIINIVLGMQSGNIKYPCFLCSFDSRDKKKHYRTKNWPKEQR</sequence>
<accession>A0A6P3XJB5</accession>